<name>A0AAV0EB08_9ASTE</name>
<comment type="caution">
    <text evidence="2">The sequence shown here is derived from an EMBL/GenBank/DDBJ whole genome shotgun (WGS) entry which is preliminary data.</text>
</comment>
<dbReference type="EMBL" id="CAMAPF010000918">
    <property type="protein sequence ID" value="CAH9120953.1"/>
    <property type="molecule type" value="Genomic_DNA"/>
</dbReference>
<accession>A0AAV0EB08</accession>
<keyword evidence="1" id="KW-0812">Transmembrane</keyword>
<feature type="transmembrane region" description="Helical" evidence="1">
    <location>
        <begin position="23"/>
        <end position="44"/>
    </location>
</feature>
<dbReference type="PANTHER" id="PTHR33133">
    <property type="entry name" value="OS08G0107100 PROTEIN-RELATED"/>
    <property type="match status" value="1"/>
</dbReference>
<dbReference type="AlphaFoldDB" id="A0AAV0EB08"/>
<sequence length="332" mass="36615">MEQRSSSSTKILRRSVFTFLQNYQYFTTTAAFLAFPFAASLLLLRSSFLIPAAAASSSSFRRLIHARIHSLFHAAGFPPSTILEAKISQTISISVLAIPSTLSSFLFSKAAVILALEDQERPKNPPFFSFFKIYGPLVHTQISNSLLTLSVNATCFGFVFIAFTLADGLGLSYCFPWFIPFLSAIGALVFSIAIACTFIICNLTLITTGVDKNNGGFIEAVKKASLCVLMVRRRTGTVLSLAMFINVVLAAVEALFQYRIVMRAYHHEDEETIWNFPAAVGMEGMFIAYLYALVHVLDTIVGYFFLQTCQDGSLPSQLPIQKLLEKSCNAIV</sequence>
<evidence type="ECO:0000313" key="3">
    <source>
        <dbReference type="Proteomes" id="UP001152523"/>
    </source>
</evidence>
<dbReference type="PANTHER" id="PTHR33133:SF3">
    <property type="entry name" value="TRANSMEMBRANE PROTEIN"/>
    <property type="match status" value="1"/>
</dbReference>
<organism evidence="2 3">
    <name type="scientific">Cuscuta epithymum</name>
    <dbReference type="NCBI Taxonomy" id="186058"/>
    <lineage>
        <taxon>Eukaryota</taxon>
        <taxon>Viridiplantae</taxon>
        <taxon>Streptophyta</taxon>
        <taxon>Embryophyta</taxon>
        <taxon>Tracheophyta</taxon>
        <taxon>Spermatophyta</taxon>
        <taxon>Magnoliopsida</taxon>
        <taxon>eudicotyledons</taxon>
        <taxon>Gunneridae</taxon>
        <taxon>Pentapetalae</taxon>
        <taxon>asterids</taxon>
        <taxon>lamiids</taxon>
        <taxon>Solanales</taxon>
        <taxon>Convolvulaceae</taxon>
        <taxon>Cuscuteae</taxon>
        <taxon>Cuscuta</taxon>
        <taxon>Cuscuta subgen. Cuscuta</taxon>
    </lineage>
</organism>
<keyword evidence="1" id="KW-1133">Transmembrane helix</keyword>
<evidence type="ECO:0000256" key="1">
    <source>
        <dbReference type="SAM" id="Phobius"/>
    </source>
</evidence>
<keyword evidence="1" id="KW-0472">Membrane</keyword>
<gene>
    <name evidence="2" type="ORF">CEPIT_LOCUS23333</name>
</gene>
<feature type="transmembrane region" description="Helical" evidence="1">
    <location>
        <begin position="286"/>
        <end position="306"/>
    </location>
</feature>
<feature type="transmembrane region" description="Helical" evidence="1">
    <location>
        <begin position="146"/>
        <end position="166"/>
    </location>
</feature>
<evidence type="ECO:0000313" key="2">
    <source>
        <dbReference type="EMBL" id="CAH9120953.1"/>
    </source>
</evidence>
<dbReference type="Proteomes" id="UP001152523">
    <property type="component" value="Unassembled WGS sequence"/>
</dbReference>
<feature type="transmembrane region" description="Helical" evidence="1">
    <location>
        <begin position="178"/>
        <end position="205"/>
    </location>
</feature>
<protein>
    <submittedName>
        <fullName evidence="2">Uncharacterized protein</fullName>
    </submittedName>
</protein>
<reference evidence="2" key="1">
    <citation type="submission" date="2022-07" db="EMBL/GenBank/DDBJ databases">
        <authorList>
            <person name="Macas J."/>
            <person name="Novak P."/>
            <person name="Neumann P."/>
        </authorList>
    </citation>
    <scope>NUCLEOTIDE SEQUENCE</scope>
</reference>
<proteinExistence type="predicted"/>
<keyword evidence="3" id="KW-1185">Reference proteome</keyword>
<feature type="transmembrane region" description="Helical" evidence="1">
    <location>
        <begin position="238"/>
        <end position="258"/>
    </location>
</feature>